<gene>
    <name evidence="3" type="ORF">KL86DYS1_11456</name>
</gene>
<accession>A0A212J8C7</accession>
<protein>
    <recommendedName>
        <fullName evidence="2">BD-FAE-like domain-containing protein</fullName>
    </recommendedName>
</protein>
<keyword evidence="1" id="KW-0378">Hydrolase</keyword>
<name>A0A212J8C7_9BACT</name>
<dbReference type="RefSeq" id="WP_296939421.1">
    <property type="nucleotide sequence ID" value="NZ_LT599032.1"/>
</dbReference>
<dbReference type="AlphaFoldDB" id="A0A212J8C7"/>
<dbReference type="GO" id="GO:0016787">
    <property type="term" value="F:hydrolase activity"/>
    <property type="evidence" value="ECO:0007669"/>
    <property type="project" value="UniProtKB-KW"/>
</dbReference>
<dbReference type="Pfam" id="PF20434">
    <property type="entry name" value="BD-FAE"/>
    <property type="match status" value="1"/>
</dbReference>
<dbReference type="InterPro" id="IPR050300">
    <property type="entry name" value="GDXG_lipolytic_enzyme"/>
</dbReference>
<reference evidence="3" key="1">
    <citation type="submission" date="2016-04" db="EMBL/GenBank/DDBJ databases">
        <authorList>
            <person name="Evans L.H."/>
            <person name="Alamgir A."/>
            <person name="Owens N."/>
            <person name="Weber N.D."/>
            <person name="Virtaneva K."/>
            <person name="Barbian K."/>
            <person name="Babar A."/>
            <person name="Rosenke K."/>
        </authorList>
    </citation>
    <scope>NUCLEOTIDE SEQUENCE</scope>
    <source>
        <strain evidence="3">86-1</strain>
    </source>
</reference>
<dbReference type="InterPro" id="IPR049492">
    <property type="entry name" value="BD-FAE-like_dom"/>
</dbReference>
<dbReference type="InterPro" id="IPR029058">
    <property type="entry name" value="AB_hydrolase_fold"/>
</dbReference>
<sequence>MRKSLVFILSVLLLLSITIRANDPLRKETYIYSIKGTDTLRLDKYDLPGPEKEKPCIVFMFGGGFVGGVRDNKNYIGYFNHLADKGFTVVSIDYRLGMKSLDTQDPMRIVAALNKSISMAVEDLFDATAFVVDNARDWNIDKDMIVANGSSAGAVSVLHGEYAICTRAKVTGKLPVGFNYAGIISFAGAIFSIDGELQWQTPPAPMQLFHGDADSNVPYDKIELYNYSFYGSKYIEGQLNKIASPYYFFDVKNAAHEISESPMTSNLHEIDSFLEKYVAGKQPLMIHTEVQQIGKPEMKKDFEMTDYIKTNFK</sequence>
<evidence type="ECO:0000259" key="2">
    <source>
        <dbReference type="Pfam" id="PF20434"/>
    </source>
</evidence>
<evidence type="ECO:0000313" key="3">
    <source>
        <dbReference type="EMBL" id="SBV95680.1"/>
    </source>
</evidence>
<dbReference type="SUPFAM" id="SSF53474">
    <property type="entry name" value="alpha/beta-Hydrolases"/>
    <property type="match status" value="1"/>
</dbReference>
<feature type="domain" description="BD-FAE-like" evidence="2">
    <location>
        <begin position="45"/>
        <end position="154"/>
    </location>
</feature>
<dbReference type="Gene3D" id="3.40.50.1820">
    <property type="entry name" value="alpha/beta hydrolase"/>
    <property type="match status" value="1"/>
</dbReference>
<dbReference type="PANTHER" id="PTHR48081">
    <property type="entry name" value="AB HYDROLASE SUPERFAMILY PROTEIN C4A8.06C"/>
    <property type="match status" value="1"/>
</dbReference>
<proteinExistence type="predicted"/>
<organism evidence="3">
    <name type="scientific">uncultured Dysgonomonas sp</name>
    <dbReference type="NCBI Taxonomy" id="206096"/>
    <lineage>
        <taxon>Bacteria</taxon>
        <taxon>Pseudomonadati</taxon>
        <taxon>Bacteroidota</taxon>
        <taxon>Bacteroidia</taxon>
        <taxon>Bacteroidales</taxon>
        <taxon>Dysgonomonadaceae</taxon>
        <taxon>Dysgonomonas</taxon>
        <taxon>environmental samples</taxon>
    </lineage>
</organism>
<evidence type="ECO:0000256" key="1">
    <source>
        <dbReference type="ARBA" id="ARBA00022801"/>
    </source>
</evidence>
<dbReference type="EMBL" id="FLUM01000001">
    <property type="protein sequence ID" value="SBV95680.1"/>
    <property type="molecule type" value="Genomic_DNA"/>
</dbReference>